<keyword evidence="2" id="KW-0732">Signal</keyword>
<proteinExistence type="predicted"/>
<dbReference type="AlphaFoldDB" id="A0AAV7Z3P4"/>
<feature type="chain" id="PRO_5043978515" evidence="2">
    <location>
        <begin position="28"/>
        <end position="200"/>
    </location>
</feature>
<accession>A0AAV7Z3P4</accession>
<name>A0AAV7Z3P4_9EUKA</name>
<dbReference type="PANTHER" id="PTHR46967">
    <property type="entry name" value="INSULIN-LIKE GROWTH FACTOR BINDING PROTEIN,N-TERMINAL"/>
    <property type="match status" value="1"/>
</dbReference>
<feature type="signal peptide" evidence="2">
    <location>
        <begin position="1"/>
        <end position="27"/>
    </location>
</feature>
<evidence type="ECO:0000259" key="3">
    <source>
        <dbReference type="Pfam" id="PF07699"/>
    </source>
</evidence>
<dbReference type="Proteomes" id="UP001146793">
    <property type="component" value="Unassembled WGS sequence"/>
</dbReference>
<gene>
    <name evidence="4" type="ORF">M0812_18482</name>
</gene>
<keyword evidence="1" id="KW-0812">Transmembrane</keyword>
<dbReference type="PANTHER" id="PTHR46967:SF1">
    <property type="entry name" value="KERATIN-ASSOCIATED PROTEIN 16-1-LIKE"/>
    <property type="match status" value="1"/>
</dbReference>
<evidence type="ECO:0000313" key="5">
    <source>
        <dbReference type="Proteomes" id="UP001146793"/>
    </source>
</evidence>
<evidence type="ECO:0000256" key="1">
    <source>
        <dbReference type="SAM" id="Phobius"/>
    </source>
</evidence>
<feature type="transmembrane region" description="Helical" evidence="1">
    <location>
        <begin position="155"/>
        <end position="178"/>
    </location>
</feature>
<evidence type="ECO:0000256" key="2">
    <source>
        <dbReference type="SAM" id="SignalP"/>
    </source>
</evidence>
<dbReference type="Pfam" id="PF07699">
    <property type="entry name" value="Ephrin_rec_like"/>
    <property type="match status" value="2"/>
</dbReference>
<organism evidence="4 5">
    <name type="scientific">Anaeramoeba flamelloides</name>
    <dbReference type="NCBI Taxonomy" id="1746091"/>
    <lineage>
        <taxon>Eukaryota</taxon>
        <taxon>Metamonada</taxon>
        <taxon>Anaeramoebidae</taxon>
        <taxon>Anaeramoeba</taxon>
    </lineage>
</organism>
<dbReference type="SUPFAM" id="SSF57184">
    <property type="entry name" value="Growth factor receptor domain"/>
    <property type="match status" value="1"/>
</dbReference>
<dbReference type="InterPro" id="IPR009030">
    <property type="entry name" value="Growth_fac_rcpt_cys_sf"/>
</dbReference>
<keyword evidence="1" id="KW-0472">Membrane</keyword>
<evidence type="ECO:0000313" key="4">
    <source>
        <dbReference type="EMBL" id="KAJ3436424.1"/>
    </source>
</evidence>
<reference evidence="4" key="1">
    <citation type="submission" date="2022-08" db="EMBL/GenBank/DDBJ databases">
        <title>Novel sulphate-reducing endosymbionts in the free-living metamonad Anaeramoeba.</title>
        <authorList>
            <person name="Jerlstrom-Hultqvist J."/>
            <person name="Cepicka I."/>
            <person name="Gallot-Lavallee L."/>
            <person name="Salas-Leiva D."/>
            <person name="Curtis B.A."/>
            <person name="Zahonova K."/>
            <person name="Pipaliya S."/>
            <person name="Dacks J."/>
            <person name="Roger A.J."/>
        </authorList>
    </citation>
    <scope>NUCLEOTIDE SEQUENCE</scope>
    <source>
        <strain evidence="4">Busselton2</strain>
    </source>
</reference>
<comment type="caution">
    <text evidence="4">The sequence shown here is derived from an EMBL/GenBank/DDBJ whole genome shotgun (WGS) entry which is preliminary data.</text>
</comment>
<dbReference type="EMBL" id="JANTQA010000036">
    <property type="protein sequence ID" value="KAJ3436424.1"/>
    <property type="molecule type" value="Genomic_DNA"/>
</dbReference>
<dbReference type="SMART" id="SM01411">
    <property type="entry name" value="Ephrin_rec_like"/>
    <property type="match status" value="2"/>
</dbReference>
<protein>
    <submittedName>
        <fullName evidence="4">Insulin-like growth factor binding proteinn-terminal</fullName>
    </submittedName>
</protein>
<sequence length="200" mass="22131">MLKFSVTNLAFLLIYFIFFICISCKESCQPGTYFNTKTKNCQNCTFGTYSPFDGMEFCVACPEGAYGDQVGASECTKCPPGTYNDQIGATTFHMVCKNCSAGTYAEQEGAKKCELCPQNTYQNKLGGVKCITCLDGYESSKGAVSCSSIKIKLTFFLSFMAGVTNIIVFLVILSVTVLKQRISVLTLEQQERRQQQQQDH</sequence>
<feature type="domain" description="Tyrosine-protein kinase ephrin type A/B receptor-like" evidence="3">
    <location>
        <begin position="47"/>
        <end position="91"/>
    </location>
</feature>
<keyword evidence="1" id="KW-1133">Transmembrane helix</keyword>
<dbReference type="Gene3D" id="2.10.50.10">
    <property type="entry name" value="Tumor Necrosis Factor Receptor, subunit A, domain 2"/>
    <property type="match status" value="2"/>
</dbReference>
<dbReference type="InterPro" id="IPR011641">
    <property type="entry name" value="Tyr-kin_ephrin_A/B_rcpt-like"/>
</dbReference>
<feature type="domain" description="Tyrosine-protein kinase ephrin type A/B receptor-like" evidence="3">
    <location>
        <begin position="102"/>
        <end position="145"/>
    </location>
</feature>